<name>A0ABZ1QPJ2_9ACTN</name>
<dbReference type="Proteomes" id="UP001432312">
    <property type="component" value="Chromosome"/>
</dbReference>
<dbReference type="SUPFAM" id="SSF69047">
    <property type="entry name" value="Hypothetical protein YjbJ"/>
    <property type="match status" value="1"/>
</dbReference>
<dbReference type="EMBL" id="CP108036">
    <property type="protein sequence ID" value="WUN83853.1"/>
    <property type="molecule type" value="Genomic_DNA"/>
</dbReference>
<dbReference type="GeneID" id="95502044"/>
<feature type="region of interest" description="Disordered" evidence="2">
    <location>
        <begin position="1"/>
        <end position="56"/>
    </location>
</feature>
<dbReference type="Pfam" id="PF05532">
    <property type="entry name" value="CsbD"/>
    <property type="match status" value="1"/>
</dbReference>
<gene>
    <name evidence="4" type="ORF">OHA91_38360</name>
</gene>
<evidence type="ECO:0000256" key="1">
    <source>
        <dbReference type="ARBA" id="ARBA00009129"/>
    </source>
</evidence>
<sequence>MATGKKIKNTGKSVKGKVKETAGKAVGNESLELKGKAEQTAADAKQAGQKAKDALT</sequence>
<reference evidence="4" key="1">
    <citation type="submission" date="2022-10" db="EMBL/GenBank/DDBJ databases">
        <title>The complete genomes of actinobacterial strains from the NBC collection.</title>
        <authorList>
            <person name="Joergensen T.S."/>
            <person name="Alvarez Arevalo M."/>
            <person name="Sterndorff E.B."/>
            <person name="Faurdal D."/>
            <person name="Vuksanovic O."/>
            <person name="Mourched A.-S."/>
            <person name="Charusanti P."/>
            <person name="Shaw S."/>
            <person name="Blin K."/>
            <person name="Weber T."/>
        </authorList>
    </citation>
    <scope>NUCLEOTIDE SEQUENCE</scope>
    <source>
        <strain evidence="4">NBC_00303</strain>
    </source>
</reference>
<accession>A0ABZ1QPJ2</accession>
<dbReference type="InterPro" id="IPR008462">
    <property type="entry name" value="CsbD"/>
</dbReference>
<feature type="domain" description="CsbD-like" evidence="3">
    <location>
        <begin position="6"/>
        <end position="55"/>
    </location>
</feature>
<evidence type="ECO:0000259" key="3">
    <source>
        <dbReference type="Pfam" id="PF05532"/>
    </source>
</evidence>
<evidence type="ECO:0000313" key="4">
    <source>
        <dbReference type="EMBL" id="WUN83853.1"/>
    </source>
</evidence>
<proteinExistence type="inferred from homology"/>
<keyword evidence="5" id="KW-1185">Reference proteome</keyword>
<comment type="similarity">
    <text evidence="1">Belongs to the UPF0337 (CsbD) family.</text>
</comment>
<evidence type="ECO:0000256" key="2">
    <source>
        <dbReference type="SAM" id="MobiDB-lite"/>
    </source>
</evidence>
<organism evidence="4 5">
    <name type="scientific">Streptomyces erythrochromogenes</name>
    <dbReference type="NCBI Taxonomy" id="285574"/>
    <lineage>
        <taxon>Bacteria</taxon>
        <taxon>Bacillati</taxon>
        <taxon>Actinomycetota</taxon>
        <taxon>Actinomycetes</taxon>
        <taxon>Kitasatosporales</taxon>
        <taxon>Streptomycetaceae</taxon>
        <taxon>Streptomyces</taxon>
    </lineage>
</organism>
<dbReference type="Gene3D" id="1.10.1470.10">
    <property type="entry name" value="YjbJ"/>
    <property type="match status" value="1"/>
</dbReference>
<dbReference type="RefSeq" id="WP_328740980.1">
    <property type="nucleotide sequence ID" value="NZ_CP108036.1"/>
</dbReference>
<protein>
    <submittedName>
        <fullName evidence="4">CsbD family protein</fullName>
    </submittedName>
</protein>
<dbReference type="InterPro" id="IPR036629">
    <property type="entry name" value="YjbJ_sf"/>
</dbReference>
<evidence type="ECO:0000313" key="5">
    <source>
        <dbReference type="Proteomes" id="UP001432312"/>
    </source>
</evidence>